<evidence type="ECO:0000313" key="2">
    <source>
        <dbReference type="Proteomes" id="UP000295493"/>
    </source>
</evidence>
<evidence type="ECO:0000313" key="1">
    <source>
        <dbReference type="EMBL" id="TDN81730.1"/>
    </source>
</evidence>
<proteinExistence type="predicted"/>
<name>A0A4R6FLD1_9SPHN</name>
<accession>A0A4R6FLD1</accession>
<gene>
    <name evidence="1" type="ORF">EV664_107132</name>
</gene>
<reference evidence="1 2" key="1">
    <citation type="submission" date="2019-03" db="EMBL/GenBank/DDBJ databases">
        <title>Genomic Encyclopedia of Type Strains, Phase IV (KMG-IV): sequencing the most valuable type-strain genomes for metagenomic binning, comparative biology and taxonomic classification.</title>
        <authorList>
            <person name="Goeker M."/>
        </authorList>
    </citation>
    <scope>NUCLEOTIDE SEQUENCE [LARGE SCALE GENOMIC DNA]</scope>
    <source>
        <strain evidence="1 2">DSM 25059</strain>
    </source>
</reference>
<organism evidence="1 2">
    <name type="scientific">Stakelama pacifica</name>
    <dbReference type="NCBI Taxonomy" id="517720"/>
    <lineage>
        <taxon>Bacteria</taxon>
        <taxon>Pseudomonadati</taxon>
        <taxon>Pseudomonadota</taxon>
        <taxon>Alphaproteobacteria</taxon>
        <taxon>Sphingomonadales</taxon>
        <taxon>Sphingomonadaceae</taxon>
        <taxon>Stakelama</taxon>
    </lineage>
</organism>
<comment type="caution">
    <text evidence="1">The sequence shown here is derived from an EMBL/GenBank/DDBJ whole genome shotgun (WGS) entry which is preliminary data.</text>
</comment>
<dbReference type="EMBL" id="SNWD01000007">
    <property type="protein sequence ID" value="TDN81730.1"/>
    <property type="molecule type" value="Genomic_DNA"/>
</dbReference>
<dbReference type="AlphaFoldDB" id="A0A4R6FLD1"/>
<keyword evidence="2" id="KW-1185">Reference proteome</keyword>
<protein>
    <submittedName>
        <fullName evidence="1">Uncharacterized protein</fullName>
    </submittedName>
</protein>
<dbReference type="Proteomes" id="UP000295493">
    <property type="component" value="Unassembled WGS sequence"/>
</dbReference>
<sequence length="161" mass="17539">MGDRLMTSETDSVKVIQADRDRAAEWTRARCRTLGLSEQSIAAINENLSAGAADDDELVQAFALHRIAHSTDSAGLVEAAAKIAEKHKRYEASDFPVCQSIADDIRALAQSNAVPSDMGKHIQDFRWRARTCRTNPDAYCEKSAAVWDMAADALEAGNETA</sequence>